<evidence type="ECO:0000259" key="2">
    <source>
        <dbReference type="Pfam" id="PF12339"/>
    </source>
</evidence>
<feature type="domain" description="DnaJ-related protein N-terminal" evidence="2">
    <location>
        <begin position="22"/>
        <end position="142"/>
    </location>
</feature>
<sequence>MIPAPTTSTAPAAADLDLQIQHLLVAVEAELRRRPQGFSELALIRQLQQPPWQLLEPVSFRDPAKLYPVHFLLFHVLYRLRDQLADQGEIVEVSPLNIRLHHSPVVAGDGPLASTDPLRAFYLDLDRLALPEEAILAMMADFRAGRSGGTPDGQETLAAAQVLGFAAVPRDLTEAKYCFRRAVMQAHPDRGGDTARLQDLNRAFAILKQHFR</sequence>
<dbReference type="InterPro" id="IPR036869">
    <property type="entry name" value="J_dom_sf"/>
</dbReference>
<dbReference type="Pfam" id="PF12339">
    <property type="entry name" value="DNAJ_related"/>
    <property type="match status" value="1"/>
</dbReference>
<dbReference type="SUPFAM" id="SSF46565">
    <property type="entry name" value="Chaperone J-domain"/>
    <property type="match status" value="1"/>
</dbReference>
<reference evidence="3 4" key="1">
    <citation type="submission" date="2017-09" db="EMBL/GenBank/DDBJ databases">
        <title>The draft genome sequences of Marinobacter sp. PWS21.</title>
        <authorList>
            <person name="Cao J."/>
        </authorList>
    </citation>
    <scope>NUCLEOTIDE SEQUENCE [LARGE SCALE GENOMIC DNA]</scope>
    <source>
        <strain evidence="3 4">PWS21</strain>
    </source>
</reference>
<gene>
    <name evidence="3" type="ORF">CLH61_04470</name>
</gene>
<dbReference type="RefSeq" id="WP_099613503.1">
    <property type="nucleotide sequence ID" value="NZ_KZ319368.1"/>
</dbReference>
<dbReference type="Gene3D" id="1.10.287.110">
    <property type="entry name" value="DnaJ domain"/>
    <property type="match status" value="1"/>
</dbReference>
<proteinExistence type="predicted"/>
<name>A0A2G1UPM5_9GAMM</name>
<dbReference type="AlphaFoldDB" id="A0A2G1UPM5"/>
<dbReference type="InterPro" id="IPR021059">
    <property type="entry name" value="DnaJ-related_N"/>
</dbReference>
<protein>
    <submittedName>
        <fullName evidence="3">Molecular chaperone DnaJ</fullName>
    </submittedName>
</protein>
<keyword evidence="1" id="KW-0143">Chaperone</keyword>
<comment type="caution">
    <text evidence="3">The sequence shown here is derived from an EMBL/GenBank/DDBJ whole genome shotgun (WGS) entry which is preliminary data.</text>
</comment>
<evidence type="ECO:0000313" key="3">
    <source>
        <dbReference type="EMBL" id="PHQ16339.1"/>
    </source>
</evidence>
<dbReference type="EMBL" id="NTFH01000004">
    <property type="protein sequence ID" value="PHQ16339.1"/>
    <property type="molecule type" value="Genomic_DNA"/>
</dbReference>
<dbReference type="Proteomes" id="UP000231409">
    <property type="component" value="Unassembled WGS sequence"/>
</dbReference>
<evidence type="ECO:0000313" key="4">
    <source>
        <dbReference type="Proteomes" id="UP000231409"/>
    </source>
</evidence>
<organism evidence="3 4">
    <name type="scientific">Marinobacter profundi</name>
    <dbReference type="NCBI Taxonomy" id="2666256"/>
    <lineage>
        <taxon>Bacteria</taxon>
        <taxon>Pseudomonadati</taxon>
        <taxon>Pseudomonadota</taxon>
        <taxon>Gammaproteobacteria</taxon>
        <taxon>Pseudomonadales</taxon>
        <taxon>Marinobacteraceae</taxon>
        <taxon>Marinobacter</taxon>
    </lineage>
</organism>
<accession>A0A2G1UPM5</accession>
<keyword evidence="4" id="KW-1185">Reference proteome</keyword>
<evidence type="ECO:0000256" key="1">
    <source>
        <dbReference type="ARBA" id="ARBA00023186"/>
    </source>
</evidence>